<name>A0A6L6QJE4_9BURK</name>
<evidence type="ECO:0000313" key="1">
    <source>
        <dbReference type="EMBL" id="MTW11766.1"/>
    </source>
</evidence>
<dbReference type="EMBL" id="WNKX01000009">
    <property type="protein sequence ID" value="MTW11766.1"/>
    <property type="molecule type" value="Genomic_DNA"/>
</dbReference>
<protein>
    <submittedName>
        <fullName evidence="1">Uncharacterized protein</fullName>
    </submittedName>
</protein>
<dbReference type="Proteomes" id="UP000472320">
    <property type="component" value="Unassembled WGS sequence"/>
</dbReference>
<dbReference type="OrthoDB" id="9100791at2"/>
<keyword evidence="2" id="KW-1185">Reference proteome</keyword>
<evidence type="ECO:0000313" key="2">
    <source>
        <dbReference type="Proteomes" id="UP000472320"/>
    </source>
</evidence>
<comment type="caution">
    <text evidence="1">The sequence shown here is derived from an EMBL/GenBank/DDBJ whole genome shotgun (WGS) entry which is preliminary data.</text>
</comment>
<dbReference type="AlphaFoldDB" id="A0A6L6QJE4"/>
<reference evidence="1 2" key="1">
    <citation type="submission" date="2019-11" db="EMBL/GenBank/DDBJ databases">
        <title>Type strains purchased from KCTC, JCM and DSMZ.</title>
        <authorList>
            <person name="Lu H."/>
        </authorList>
    </citation>
    <scope>NUCLEOTIDE SEQUENCE [LARGE SCALE GENOMIC DNA]</scope>
    <source>
        <strain evidence="1 2">JCM 31587</strain>
    </source>
</reference>
<accession>A0A6L6QJE4</accession>
<gene>
    <name evidence="1" type="ORF">GM658_14260</name>
</gene>
<sequence>MELHIIYTETDMLLSKVHFNSWREVQDQYPDYQASLGPWAPEAVIDYLAFDYPNLAPSAATQVAAVLAGESPIHVLTFK</sequence>
<dbReference type="RefSeq" id="WP_155454715.1">
    <property type="nucleotide sequence ID" value="NZ_WNKX01000009.1"/>
</dbReference>
<proteinExistence type="predicted"/>
<organism evidence="1 2">
    <name type="scientific">Massilia eburnea</name>
    <dbReference type="NCBI Taxonomy" id="1776165"/>
    <lineage>
        <taxon>Bacteria</taxon>
        <taxon>Pseudomonadati</taxon>
        <taxon>Pseudomonadota</taxon>
        <taxon>Betaproteobacteria</taxon>
        <taxon>Burkholderiales</taxon>
        <taxon>Oxalobacteraceae</taxon>
        <taxon>Telluria group</taxon>
        <taxon>Massilia</taxon>
    </lineage>
</organism>